<dbReference type="EMBL" id="JBCGBO010000003">
    <property type="protein sequence ID" value="KAK9215813.1"/>
    <property type="molecule type" value="Genomic_DNA"/>
</dbReference>
<sequence>MTNPVIHWVKPRVPVSAASKTAAAPLIEKPSSNYNNVDTTMMKSKHSHNRFVRFVMLPIRALGKARDFYVRSMINCAEGRTYGQPMGGTLPKSFSARSALSSESDDYGELVRAASVRSMGHLNEIDMLLKQHMQMRSSSQQLPQQQLGSNGKARFPKSCSVGMAGFMGRIEEEKPGDLGEDGSVHAKTKSSDSVYARSRSVAVGF</sequence>
<gene>
    <name evidence="2" type="ORF">WN944_007819</name>
</gene>
<comment type="caution">
    <text evidence="2">The sequence shown here is derived from an EMBL/GenBank/DDBJ whole genome shotgun (WGS) entry which is preliminary data.</text>
</comment>
<keyword evidence="3" id="KW-1185">Reference proteome</keyword>
<organism evidence="2 3">
    <name type="scientific">Citrus x changshan-huyou</name>
    <dbReference type="NCBI Taxonomy" id="2935761"/>
    <lineage>
        <taxon>Eukaryota</taxon>
        <taxon>Viridiplantae</taxon>
        <taxon>Streptophyta</taxon>
        <taxon>Embryophyta</taxon>
        <taxon>Tracheophyta</taxon>
        <taxon>Spermatophyta</taxon>
        <taxon>Magnoliopsida</taxon>
        <taxon>eudicotyledons</taxon>
        <taxon>Gunneridae</taxon>
        <taxon>Pentapetalae</taxon>
        <taxon>rosids</taxon>
        <taxon>malvids</taxon>
        <taxon>Sapindales</taxon>
        <taxon>Rutaceae</taxon>
        <taxon>Aurantioideae</taxon>
        <taxon>Citrus</taxon>
    </lineage>
</organism>
<dbReference type="Proteomes" id="UP001428341">
    <property type="component" value="Unassembled WGS sequence"/>
</dbReference>
<accession>A0AAP0MP96</accession>
<name>A0AAP0MP96_9ROSI</name>
<dbReference type="PANTHER" id="PTHR33526">
    <property type="entry name" value="OS07G0123800 PROTEIN"/>
    <property type="match status" value="1"/>
</dbReference>
<proteinExistence type="predicted"/>
<evidence type="ECO:0000313" key="2">
    <source>
        <dbReference type="EMBL" id="KAK9215813.1"/>
    </source>
</evidence>
<evidence type="ECO:0000256" key="1">
    <source>
        <dbReference type="SAM" id="MobiDB-lite"/>
    </source>
</evidence>
<protein>
    <submittedName>
        <fullName evidence="2">Uncharacterized protein</fullName>
    </submittedName>
</protein>
<dbReference type="PANTHER" id="PTHR33526:SF13">
    <property type="entry name" value="TYROSINE-PROTEIN PHOSPHATASE 3-LIKE"/>
    <property type="match status" value="1"/>
</dbReference>
<feature type="region of interest" description="Disordered" evidence="1">
    <location>
        <begin position="172"/>
        <end position="191"/>
    </location>
</feature>
<reference evidence="2 3" key="1">
    <citation type="submission" date="2024-05" db="EMBL/GenBank/DDBJ databases">
        <title>Haplotype-resolved chromosome-level genome assembly of Huyou (Citrus changshanensis).</title>
        <authorList>
            <person name="Miao C."/>
            <person name="Chen W."/>
            <person name="Wu Y."/>
            <person name="Wang L."/>
            <person name="Zhao S."/>
            <person name="Grierson D."/>
            <person name="Xu C."/>
            <person name="Chen K."/>
        </authorList>
    </citation>
    <scope>NUCLEOTIDE SEQUENCE [LARGE SCALE GENOMIC DNA]</scope>
    <source>
        <strain evidence="2">01-14</strain>
        <tissue evidence="2">Leaf</tissue>
    </source>
</reference>
<evidence type="ECO:0000313" key="3">
    <source>
        <dbReference type="Proteomes" id="UP001428341"/>
    </source>
</evidence>
<dbReference type="AlphaFoldDB" id="A0AAP0MP96"/>